<proteinExistence type="predicted"/>
<dbReference type="SUPFAM" id="SSF51306">
    <property type="entry name" value="LexA/Signal peptidase"/>
    <property type="match status" value="1"/>
</dbReference>
<sequence>MDIYEIRRQNLRELVTERFNGRIAGLAEAIERAPSYLSRCLSGKPEHRKRVGEALARDIEDRLDLPRFWLDVACVTNDHHRREVAQVAEHPEMTDLSIWDDESPIEDDEVVVPYLHEVELAAGSGRFAIEQTEGSTLRFGKRSLRKNGVQFNSARCVTVRGNSMLPVLRDGATVGVDVAKNSFGDIIDGDIYAINHNGQLRIKQVYRTPMGIRLRSFNRDEYPDEDYTFDDVQAQALTLIGHVFWWGMFAR</sequence>
<dbReference type="InterPro" id="IPR015927">
    <property type="entry name" value="Peptidase_S24_S26A/B/C"/>
</dbReference>
<dbReference type="AlphaFoldDB" id="A0A1B2F1A8"/>
<name>A0A1B2F1A8_PSEPU</name>
<dbReference type="Gene3D" id="2.10.109.10">
    <property type="entry name" value="Umud Fragment, subunit A"/>
    <property type="match status" value="1"/>
</dbReference>
<protein>
    <submittedName>
        <fullName evidence="5">HTH-type transcriptional regulator PrtR</fullName>
    </submittedName>
</protein>
<dbReference type="PANTHER" id="PTHR40661">
    <property type="match status" value="1"/>
</dbReference>
<dbReference type="RefSeq" id="WP_099592865.1">
    <property type="nucleotide sequence ID" value="NZ_CP016634.1"/>
</dbReference>
<dbReference type="EMBL" id="CP016634">
    <property type="protein sequence ID" value="ANY85957.1"/>
    <property type="molecule type" value="Genomic_DNA"/>
</dbReference>
<dbReference type="InterPro" id="IPR036286">
    <property type="entry name" value="LexA/Signal_pep-like_sf"/>
</dbReference>
<evidence type="ECO:0000256" key="1">
    <source>
        <dbReference type="ARBA" id="ARBA00023015"/>
    </source>
</evidence>
<accession>A0A1B2F1A8</accession>
<dbReference type="Pfam" id="PF00717">
    <property type="entry name" value="Peptidase_S24"/>
    <property type="match status" value="1"/>
</dbReference>
<evidence type="ECO:0000259" key="4">
    <source>
        <dbReference type="Pfam" id="PF00717"/>
    </source>
</evidence>
<feature type="domain" description="Peptidase S24/S26A/S26B/S26C" evidence="4">
    <location>
        <begin position="119"/>
        <end position="242"/>
    </location>
</feature>
<keyword evidence="2" id="KW-0238">DNA-binding</keyword>
<keyword evidence="1" id="KW-0805">Transcription regulation</keyword>
<dbReference type="CDD" id="cd06529">
    <property type="entry name" value="S24_LexA-like"/>
    <property type="match status" value="1"/>
</dbReference>
<evidence type="ECO:0000313" key="5">
    <source>
        <dbReference type="EMBL" id="ANY85957.1"/>
    </source>
</evidence>
<dbReference type="GO" id="GO:0003677">
    <property type="term" value="F:DNA binding"/>
    <property type="evidence" value="ECO:0007669"/>
    <property type="project" value="UniProtKB-KW"/>
</dbReference>
<evidence type="ECO:0000256" key="3">
    <source>
        <dbReference type="ARBA" id="ARBA00023163"/>
    </source>
</evidence>
<keyword evidence="3" id="KW-0804">Transcription</keyword>
<evidence type="ECO:0000256" key="2">
    <source>
        <dbReference type="ARBA" id="ARBA00023125"/>
    </source>
</evidence>
<gene>
    <name evidence="5" type="primary">prtR_1</name>
    <name evidence="5" type="ORF">IEC33019_0353</name>
</gene>
<reference evidence="5" key="1">
    <citation type="submission" date="2016-07" db="EMBL/GenBank/DDBJ databases">
        <title>New class B carbapenemase carried by novel plasmid in Pseudomonas putida enviromental strain in eastern Amazonia.</title>
        <authorList>
            <person name="Souza C.O."/>
            <person name="Lima K.V."/>
            <person name="Brasiliense D.M."/>
            <person name="Perez-Chaparro P.J."/>
            <person name="Mamizuka E.M."/>
            <person name="Lima M.O."/>
            <person name="Lima L.N."/>
            <person name="McCulloch J.A."/>
        </authorList>
    </citation>
    <scope>NUCLEOTIDE SEQUENCE [LARGE SCALE GENOMIC DNA]</scope>
    <source>
        <strain evidence="5">IEC33019</strain>
    </source>
</reference>
<dbReference type="InterPro" id="IPR039418">
    <property type="entry name" value="LexA-like"/>
</dbReference>
<organism evidence="5">
    <name type="scientific">Pseudomonas putida</name>
    <name type="common">Arthrobacter siderocapsulatus</name>
    <dbReference type="NCBI Taxonomy" id="303"/>
    <lineage>
        <taxon>Bacteria</taxon>
        <taxon>Pseudomonadati</taxon>
        <taxon>Pseudomonadota</taxon>
        <taxon>Gammaproteobacteria</taxon>
        <taxon>Pseudomonadales</taxon>
        <taxon>Pseudomonadaceae</taxon>
        <taxon>Pseudomonas</taxon>
    </lineage>
</organism>
<dbReference type="PANTHER" id="PTHR40661:SF2">
    <property type="entry name" value="HTH-TYPE TRANSCRIPTIONAL REGULATOR PRTR"/>
    <property type="match status" value="1"/>
</dbReference>